<proteinExistence type="predicted"/>
<evidence type="ECO:0000313" key="1">
    <source>
        <dbReference type="EMBL" id="KKS38444.1"/>
    </source>
</evidence>
<comment type="caution">
    <text evidence="1">The sequence shown here is derived from an EMBL/GenBank/DDBJ whole genome shotgun (WGS) entry which is preliminary data.</text>
</comment>
<organism evidence="1 2">
    <name type="scientific">candidate division WWE3 bacterium GW2011_GWF1_42_14</name>
    <dbReference type="NCBI Taxonomy" id="1619138"/>
    <lineage>
        <taxon>Bacteria</taxon>
        <taxon>Katanobacteria</taxon>
    </lineage>
</organism>
<reference evidence="1 2" key="1">
    <citation type="journal article" date="2015" name="Nature">
        <title>rRNA introns, odd ribosomes, and small enigmatic genomes across a large radiation of phyla.</title>
        <authorList>
            <person name="Brown C.T."/>
            <person name="Hug L.A."/>
            <person name="Thomas B.C."/>
            <person name="Sharon I."/>
            <person name="Castelle C.J."/>
            <person name="Singh A."/>
            <person name="Wilkins M.J."/>
            <person name="Williams K.H."/>
            <person name="Banfield J.F."/>
        </authorList>
    </citation>
    <scope>NUCLEOTIDE SEQUENCE [LARGE SCALE GENOMIC DNA]</scope>
</reference>
<gene>
    <name evidence="1" type="ORF">UV00_C0007G0025</name>
</gene>
<accession>A0A0G0YPA2</accession>
<protein>
    <submittedName>
        <fullName evidence="1">Uncharacterized protein</fullName>
    </submittedName>
</protein>
<evidence type="ECO:0000313" key="2">
    <source>
        <dbReference type="Proteomes" id="UP000033847"/>
    </source>
</evidence>
<name>A0A0G0YPA2_UNCKA</name>
<sequence length="119" mass="13506">MMTKEKYIRDNLRKTLCYKCGASLERAEIVPISNEASNVWVAHAVCPKCKAESMVTITPTGNGIVPVQSDLKGTEFKKFVGIKSVSYDEVLDLHIALKKDRIWNLLQKKEKNLVKRRKA</sequence>
<dbReference type="Proteomes" id="UP000033847">
    <property type="component" value="Unassembled WGS sequence"/>
</dbReference>
<dbReference type="AlphaFoldDB" id="A0A0G0YPA2"/>
<dbReference type="EMBL" id="LCCU01000007">
    <property type="protein sequence ID" value="KKS38444.1"/>
    <property type="molecule type" value="Genomic_DNA"/>
</dbReference>